<comment type="caution">
    <text evidence="1">The sequence shown here is derived from an EMBL/GenBank/DDBJ whole genome shotgun (WGS) entry which is preliminary data.</text>
</comment>
<dbReference type="SUPFAM" id="SSF51556">
    <property type="entry name" value="Metallo-dependent hydrolases"/>
    <property type="match status" value="1"/>
</dbReference>
<accession>A0ABN1ISS3</accession>
<gene>
    <name evidence="1" type="ORF">GCM10008905_09300</name>
</gene>
<proteinExistence type="predicted"/>
<dbReference type="InterPro" id="IPR046249">
    <property type="entry name" value="DUF6282"/>
</dbReference>
<organism evidence="1 2">
    <name type="scientific">Clostridium malenominatum</name>
    <dbReference type="NCBI Taxonomy" id="1539"/>
    <lineage>
        <taxon>Bacteria</taxon>
        <taxon>Bacillati</taxon>
        <taxon>Bacillota</taxon>
        <taxon>Clostridia</taxon>
        <taxon>Eubacteriales</taxon>
        <taxon>Clostridiaceae</taxon>
        <taxon>Clostridium</taxon>
    </lineage>
</organism>
<dbReference type="Gene3D" id="3.20.20.70">
    <property type="entry name" value="Aldolase class I"/>
    <property type="match status" value="1"/>
</dbReference>
<dbReference type="Proteomes" id="UP001500339">
    <property type="component" value="Unassembled WGS sequence"/>
</dbReference>
<dbReference type="InterPro" id="IPR013785">
    <property type="entry name" value="Aldolase_TIM"/>
</dbReference>
<dbReference type="RefSeq" id="WP_343767187.1">
    <property type="nucleotide sequence ID" value="NZ_BAAACF010000001.1"/>
</dbReference>
<dbReference type="EMBL" id="BAAACF010000001">
    <property type="protein sequence ID" value="GAA0720283.1"/>
    <property type="molecule type" value="Genomic_DNA"/>
</dbReference>
<dbReference type="InterPro" id="IPR032466">
    <property type="entry name" value="Metal_Hydrolase"/>
</dbReference>
<reference evidence="1 2" key="1">
    <citation type="journal article" date="2019" name="Int. J. Syst. Evol. Microbiol.">
        <title>The Global Catalogue of Microorganisms (GCM) 10K type strain sequencing project: providing services to taxonomists for standard genome sequencing and annotation.</title>
        <authorList>
            <consortium name="The Broad Institute Genomics Platform"/>
            <consortium name="The Broad Institute Genome Sequencing Center for Infectious Disease"/>
            <person name="Wu L."/>
            <person name="Ma J."/>
        </authorList>
    </citation>
    <scope>NUCLEOTIDE SEQUENCE [LARGE SCALE GENOMIC DNA]</scope>
    <source>
        <strain evidence="1 2">JCM 1405</strain>
    </source>
</reference>
<evidence type="ECO:0000313" key="2">
    <source>
        <dbReference type="Proteomes" id="UP001500339"/>
    </source>
</evidence>
<dbReference type="Pfam" id="PF19799">
    <property type="entry name" value="DUF6282"/>
    <property type="match status" value="1"/>
</dbReference>
<protein>
    <submittedName>
        <fullName evidence="1">DUF6282 family protein</fullName>
    </submittedName>
</protein>
<name>A0ABN1ISS3_9CLOT</name>
<sequence length="290" mass="31923">MKEILRGVIDLHVHAGPSVAKREVDAAEMLKEAVEHGYRGFLIKDHYFPTMMSAQLVEKHLGKDNVKVFGAIALNNSVGGFNLKALDVAYSMGAKIVYMPTVSSNQHIEDHKGHSFPGSGNAQVEEKPIIYVDENGNLQEEVKDILKYVAKRPDLILGTGHGSAREVDALITEAVKAGVKKILVNHPFYLIGASMEQITKWGKMGAYIELNACVFQPSNFGVTPLDIARQVLENVPIEQIVLDSDYGQNKNGSPVEGLYKFIQILMNELNVTEEQINIMAKETPAKLLGI</sequence>
<evidence type="ECO:0000313" key="1">
    <source>
        <dbReference type="EMBL" id="GAA0720283.1"/>
    </source>
</evidence>
<keyword evidence="2" id="KW-1185">Reference proteome</keyword>